<feature type="domain" description="G-protein coupled receptors family 1 profile" evidence="9">
    <location>
        <begin position="108"/>
        <end position="425"/>
    </location>
</feature>
<feature type="transmembrane region" description="Helical" evidence="8">
    <location>
        <begin position="89"/>
        <end position="117"/>
    </location>
</feature>
<keyword evidence="6 10" id="KW-0675">Receptor</keyword>
<feature type="transmembrane region" description="Helical" evidence="8">
    <location>
        <begin position="366"/>
        <end position="389"/>
    </location>
</feature>
<keyword evidence="11" id="KW-1185">Reference proteome</keyword>
<evidence type="ECO:0000256" key="1">
    <source>
        <dbReference type="ARBA" id="ARBA00004141"/>
    </source>
</evidence>
<keyword evidence="7" id="KW-0807">Transducer</keyword>
<reference evidence="10 11" key="1">
    <citation type="journal article" date="2021" name="Elife">
        <title>Chloroplast acquisition without the gene transfer in kleptoplastic sea slugs, Plakobranchus ocellatus.</title>
        <authorList>
            <person name="Maeda T."/>
            <person name="Takahashi S."/>
            <person name="Yoshida T."/>
            <person name="Shimamura S."/>
            <person name="Takaki Y."/>
            <person name="Nagai Y."/>
            <person name="Toyoda A."/>
            <person name="Suzuki Y."/>
            <person name="Arimoto A."/>
            <person name="Ishii H."/>
            <person name="Satoh N."/>
            <person name="Nishiyama T."/>
            <person name="Hasebe M."/>
            <person name="Maruyama T."/>
            <person name="Minagawa J."/>
            <person name="Obokata J."/>
            <person name="Shigenobu S."/>
        </authorList>
    </citation>
    <scope>NUCLEOTIDE SEQUENCE [LARGE SCALE GENOMIC DNA]</scope>
</reference>
<dbReference type="GO" id="GO:0005886">
    <property type="term" value="C:plasma membrane"/>
    <property type="evidence" value="ECO:0007669"/>
    <property type="project" value="TreeGrafter"/>
</dbReference>
<evidence type="ECO:0000313" key="10">
    <source>
        <dbReference type="EMBL" id="GFN94329.1"/>
    </source>
</evidence>
<name>A0AAV3ZIC9_9GAST</name>
<dbReference type="Gene3D" id="1.20.1070.10">
    <property type="entry name" value="Rhodopsin 7-helix transmembrane proteins"/>
    <property type="match status" value="1"/>
</dbReference>
<comment type="subcellular location">
    <subcellularLocation>
        <location evidence="1">Membrane</location>
        <topology evidence="1">Multi-pass membrane protein</topology>
    </subcellularLocation>
</comment>
<evidence type="ECO:0000259" key="9">
    <source>
        <dbReference type="PROSITE" id="PS50262"/>
    </source>
</evidence>
<dbReference type="EMBL" id="BLXT01002434">
    <property type="protein sequence ID" value="GFN94329.1"/>
    <property type="molecule type" value="Genomic_DNA"/>
</dbReference>
<dbReference type="PROSITE" id="PS50262">
    <property type="entry name" value="G_PROTEIN_RECEP_F1_2"/>
    <property type="match status" value="1"/>
</dbReference>
<evidence type="ECO:0000256" key="2">
    <source>
        <dbReference type="ARBA" id="ARBA00022692"/>
    </source>
</evidence>
<sequence length="450" mass="49990">MIISNDEASTISNSEALIVFSGEESAGNALTWKNQCLRTTPVAGTPETGEQQQDRQLIKSSKMATNSSIDTGLGEDFPPQILTDELYPYLRSLFCILSLMFSMPAVCFNAINVLIFFTIGVTDSITVCFLYLAVCDFCTMVSLSVGAFFTLFFSLGIPGSHNLATYSFGSAVVYGTFSNVASATTTYIALQRGLCVAWPFLTRHAFTRNRTFVALIAITVVLLGCGMPRAVTFRFIYVPDPSNNASQIASVHFFEIYRHFDALYLIFVKLFMGFTQYIVMSVCAVAIYIGMRSSIRLKSASSSAGSDSYSARSNQGTLEKTEKVESCIEDIGQKKTENNFTDTKTKAKQDTGKKPPQKEILVIKQALTVVVLQVMCTTPGIIVYIFAMIEPRFRMGTEYHNLYFVIFGAVDWSYAVNAFFNFFIYLNFNSKFSNCFHSVFGEGKTIDRSR</sequence>
<feature type="transmembrane region" description="Helical" evidence="8">
    <location>
        <begin position="129"/>
        <end position="157"/>
    </location>
</feature>
<feature type="transmembrane region" description="Helical" evidence="8">
    <location>
        <begin position="401"/>
        <end position="426"/>
    </location>
</feature>
<evidence type="ECO:0000256" key="5">
    <source>
        <dbReference type="ARBA" id="ARBA00023136"/>
    </source>
</evidence>
<dbReference type="PANTHER" id="PTHR24238">
    <property type="entry name" value="G-PROTEIN COUPLED RECEPTOR"/>
    <property type="match status" value="1"/>
</dbReference>
<feature type="transmembrane region" description="Helical" evidence="8">
    <location>
        <begin position="211"/>
        <end position="231"/>
    </location>
</feature>
<dbReference type="SUPFAM" id="SSF81321">
    <property type="entry name" value="Family A G protein-coupled receptor-like"/>
    <property type="match status" value="1"/>
</dbReference>
<dbReference type="GO" id="GO:0008188">
    <property type="term" value="F:neuropeptide receptor activity"/>
    <property type="evidence" value="ECO:0007669"/>
    <property type="project" value="TreeGrafter"/>
</dbReference>
<keyword evidence="3 8" id="KW-1133">Transmembrane helix</keyword>
<keyword evidence="2 8" id="KW-0812">Transmembrane</keyword>
<evidence type="ECO:0000256" key="6">
    <source>
        <dbReference type="ARBA" id="ARBA00023170"/>
    </source>
</evidence>
<dbReference type="AlphaFoldDB" id="A0AAV3ZIC9"/>
<evidence type="ECO:0000256" key="3">
    <source>
        <dbReference type="ARBA" id="ARBA00022989"/>
    </source>
</evidence>
<dbReference type="InterPro" id="IPR017452">
    <property type="entry name" value="GPCR_Rhodpsn_7TM"/>
</dbReference>
<dbReference type="PANTHER" id="PTHR24238:SF75">
    <property type="entry name" value="CHOLECYSTOKININ-LIKE RECEPTOR AT 17D1-RELATED"/>
    <property type="match status" value="1"/>
</dbReference>
<keyword evidence="5 8" id="KW-0472">Membrane</keyword>
<dbReference type="Proteomes" id="UP000735302">
    <property type="component" value="Unassembled WGS sequence"/>
</dbReference>
<evidence type="ECO:0000256" key="8">
    <source>
        <dbReference type="SAM" id="Phobius"/>
    </source>
</evidence>
<proteinExistence type="predicted"/>
<evidence type="ECO:0000256" key="4">
    <source>
        <dbReference type="ARBA" id="ARBA00023040"/>
    </source>
</evidence>
<accession>A0AAV3ZIC9</accession>
<evidence type="ECO:0000313" key="11">
    <source>
        <dbReference type="Proteomes" id="UP000735302"/>
    </source>
</evidence>
<comment type="caution">
    <text evidence="10">The sequence shown here is derived from an EMBL/GenBank/DDBJ whole genome shotgun (WGS) entry which is preliminary data.</text>
</comment>
<gene>
    <name evidence="10" type="ORF">PoB_002083500</name>
</gene>
<evidence type="ECO:0000256" key="7">
    <source>
        <dbReference type="ARBA" id="ARBA00023224"/>
    </source>
</evidence>
<feature type="transmembrane region" description="Helical" evidence="8">
    <location>
        <begin position="163"/>
        <end position="190"/>
    </location>
</feature>
<keyword evidence="4" id="KW-0297">G-protein coupled receptor</keyword>
<feature type="transmembrane region" description="Helical" evidence="8">
    <location>
        <begin position="262"/>
        <end position="289"/>
    </location>
</feature>
<organism evidence="10 11">
    <name type="scientific">Plakobranchus ocellatus</name>
    <dbReference type="NCBI Taxonomy" id="259542"/>
    <lineage>
        <taxon>Eukaryota</taxon>
        <taxon>Metazoa</taxon>
        <taxon>Spiralia</taxon>
        <taxon>Lophotrochozoa</taxon>
        <taxon>Mollusca</taxon>
        <taxon>Gastropoda</taxon>
        <taxon>Heterobranchia</taxon>
        <taxon>Euthyneura</taxon>
        <taxon>Panpulmonata</taxon>
        <taxon>Sacoglossa</taxon>
        <taxon>Placobranchoidea</taxon>
        <taxon>Plakobranchidae</taxon>
        <taxon>Plakobranchus</taxon>
    </lineage>
</organism>
<protein>
    <submittedName>
        <fullName evidence="10">Chemosensory receptor c</fullName>
    </submittedName>
</protein>